<evidence type="ECO:0000313" key="3">
    <source>
        <dbReference type="EMBL" id="MPQ42396.1"/>
    </source>
</evidence>
<name>A0A6I1MFU5_9CLOT</name>
<comment type="similarity">
    <text evidence="1 2">Belongs to the UPF0102 family.</text>
</comment>
<sequence>MKSFNKVIGNYGENLCISFLTNKGYIIKEKNFKCKQGEIDIICFKKDLLCFIEVKSRFTESFGSPSEAVTCYKKNRILNSANFYIYINNLYDYFIRFDIIEITFNTQNKNTKINYIKDAFRL</sequence>
<evidence type="ECO:0000256" key="1">
    <source>
        <dbReference type="ARBA" id="ARBA00006738"/>
    </source>
</evidence>
<dbReference type="Pfam" id="PF02021">
    <property type="entry name" value="UPF0102"/>
    <property type="match status" value="1"/>
</dbReference>
<evidence type="ECO:0000256" key="2">
    <source>
        <dbReference type="HAMAP-Rule" id="MF_00048"/>
    </source>
</evidence>
<dbReference type="HAMAP" id="MF_00048">
    <property type="entry name" value="UPF0102"/>
    <property type="match status" value="1"/>
</dbReference>
<dbReference type="EMBL" id="WHJC01000006">
    <property type="protein sequence ID" value="MPQ42396.1"/>
    <property type="molecule type" value="Genomic_DNA"/>
</dbReference>
<dbReference type="NCBIfam" id="NF009150">
    <property type="entry name" value="PRK12497.1-3"/>
    <property type="match status" value="1"/>
</dbReference>
<reference evidence="3 4" key="1">
    <citation type="submission" date="2019-10" db="EMBL/GenBank/DDBJ databases">
        <title>The Genome Sequence of Clostridium tarantellae Isolated from Fish Brain.</title>
        <authorList>
            <person name="Bano L."/>
            <person name="Kiel M."/>
            <person name="Sales G."/>
            <person name="Doxey A.C."/>
            <person name="Mansfield M.J."/>
            <person name="Schiavone M."/>
            <person name="Rossetto O."/>
            <person name="Pirazzini M."/>
            <person name="Dobrindt U."/>
            <person name="Montecucco C."/>
        </authorList>
    </citation>
    <scope>NUCLEOTIDE SEQUENCE [LARGE SCALE GENOMIC DNA]</scope>
    <source>
        <strain evidence="3 4">DSM 3997</strain>
    </source>
</reference>
<dbReference type="PANTHER" id="PTHR34039">
    <property type="entry name" value="UPF0102 PROTEIN YRAN"/>
    <property type="match status" value="1"/>
</dbReference>
<evidence type="ECO:0000313" key="4">
    <source>
        <dbReference type="Proteomes" id="UP000430345"/>
    </source>
</evidence>
<dbReference type="InterPro" id="IPR011856">
    <property type="entry name" value="tRNA_endonuc-like_dom_sf"/>
</dbReference>
<dbReference type="InterPro" id="IPR003509">
    <property type="entry name" value="UPF0102_YraN-like"/>
</dbReference>
<accession>A0A6I1MFU5</accession>
<gene>
    <name evidence="3" type="ORF">GBZ86_01265</name>
</gene>
<organism evidence="3 4">
    <name type="scientific">Clostridium tarantellae</name>
    <dbReference type="NCBI Taxonomy" id="39493"/>
    <lineage>
        <taxon>Bacteria</taxon>
        <taxon>Bacillati</taxon>
        <taxon>Bacillota</taxon>
        <taxon>Clostridia</taxon>
        <taxon>Eubacteriales</taxon>
        <taxon>Clostridiaceae</taxon>
        <taxon>Clostridium</taxon>
    </lineage>
</organism>
<dbReference type="PANTHER" id="PTHR34039:SF1">
    <property type="entry name" value="UPF0102 PROTEIN YRAN"/>
    <property type="match status" value="1"/>
</dbReference>
<dbReference type="Proteomes" id="UP000430345">
    <property type="component" value="Unassembled WGS sequence"/>
</dbReference>
<comment type="caution">
    <text evidence="3">The sequence shown here is derived from an EMBL/GenBank/DDBJ whole genome shotgun (WGS) entry which is preliminary data.</text>
</comment>
<dbReference type="RefSeq" id="WP_152886984.1">
    <property type="nucleotide sequence ID" value="NZ_WHJC01000006.1"/>
</dbReference>
<dbReference type="SUPFAM" id="SSF52980">
    <property type="entry name" value="Restriction endonuclease-like"/>
    <property type="match status" value="1"/>
</dbReference>
<protein>
    <recommendedName>
        <fullName evidence="2">UPF0102 protein GBZ86_01265</fullName>
    </recommendedName>
</protein>
<proteinExistence type="inferred from homology"/>
<dbReference type="GO" id="GO:0003676">
    <property type="term" value="F:nucleic acid binding"/>
    <property type="evidence" value="ECO:0007669"/>
    <property type="project" value="InterPro"/>
</dbReference>
<dbReference type="OrthoDB" id="9802516at2"/>
<dbReference type="AlphaFoldDB" id="A0A6I1MFU5"/>
<dbReference type="CDD" id="cd20736">
    <property type="entry name" value="PoNe_Nuclease"/>
    <property type="match status" value="1"/>
</dbReference>
<dbReference type="InterPro" id="IPR011335">
    <property type="entry name" value="Restrct_endonuc-II-like"/>
</dbReference>
<keyword evidence="4" id="KW-1185">Reference proteome</keyword>
<dbReference type="Gene3D" id="3.40.1350.10">
    <property type="match status" value="1"/>
</dbReference>